<keyword evidence="7" id="KW-0694">RNA-binding</keyword>
<keyword evidence="2" id="KW-0540">Nuclease</keyword>
<dbReference type="PANTHER" id="PTHR43694">
    <property type="entry name" value="RIBONUCLEASE J"/>
    <property type="match status" value="1"/>
</dbReference>
<dbReference type="InterPro" id="IPR055132">
    <property type="entry name" value="RNase_J_b_CASP"/>
</dbReference>
<dbReference type="SMART" id="SM00849">
    <property type="entry name" value="Lactamase_B"/>
    <property type="match status" value="1"/>
</dbReference>
<reference evidence="9" key="1">
    <citation type="submission" date="2018-05" db="EMBL/GenBank/DDBJ databases">
        <authorList>
            <person name="Lanie J.A."/>
            <person name="Ng W.-L."/>
            <person name="Kazmierczak K.M."/>
            <person name="Andrzejewski T.M."/>
            <person name="Davidsen T.M."/>
            <person name="Wayne K.J."/>
            <person name="Tettelin H."/>
            <person name="Glass J.I."/>
            <person name="Rusch D."/>
            <person name="Podicherti R."/>
            <person name="Tsui H.-C.T."/>
            <person name="Winkler M.E."/>
        </authorList>
    </citation>
    <scope>NUCLEOTIDE SEQUENCE</scope>
</reference>
<evidence type="ECO:0000256" key="1">
    <source>
        <dbReference type="ARBA" id="ARBA00022490"/>
    </source>
</evidence>
<name>A0A381VUI2_9ZZZZ</name>
<keyword evidence="5" id="KW-0862">Zinc</keyword>
<organism evidence="9">
    <name type="scientific">marine metagenome</name>
    <dbReference type="NCBI Taxonomy" id="408172"/>
    <lineage>
        <taxon>unclassified sequences</taxon>
        <taxon>metagenomes</taxon>
        <taxon>ecological metagenomes</taxon>
    </lineage>
</organism>
<evidence type="ECO:0000256" key="3">
    <source>
        <dbReference type="ARBA" id="ARBA00022723"/>
    </source>
</evidence>
<dbReference type="InterPro" id="IPR004613">
    <property type="entry name" value="RNase_J"/>
</dbReference>
<keyword evidence="6" id="KW-0269">Exonuclease</keyword>
<dbReference type="AlphaFoldDB" id="A0A381VUI2"/>
<dbReference type="InterPro" id="IPR042173">
    <property type="entry name" value="RNase_J_2"/>
</dbReference>
<evidence type="ECO:0000256" key="7">
    <source>
        <dbReference type="ARBA" id="ARBA00022884"/>
    </source>
</evidence>
<protein>
    <recommendedName>
        <fullName evidence="8">Metallo-beta-lactamase domain-containing protein</fullName>
    </recommendedName>
</protein>
<dbReference type="Pfam" id="PF00753">
    <property type="entry name" value="Lactamase_B"/>
    <property type="match status" value="1"/>
</dbReference>
<keyword evidence="1" id="KW-0963">Cytoplasm</keyword>
<keyword evidence="4" id="KW-0378">Hydrolase</keyword>
<dbReference type="GO" id="GO:0004527">
    <property type="term" value="F:exonuclease activity"/>
    <property type="evidence" value="ECO:0007669"/>
    <property type="project" value="UniProtKB-KW"/>
</dbReference>
<accession>A0A381VUI2</accession>
<dbReference type="Gene3D" id="3.10.20.580">
    <property type="match status" value="1"/>
</dbReference>
<dbReference type="Gene3D" id="3.60.15.10">
    <property type="entry name" value="Ribonuclease Z/Hydroxyacylglutathione hydrolase-like"/>
    <property type="match status" value="1"/>
</dbReference>
<dbReference type="EMBL" id="UINC01009825">
    <property type="protein sequence ID" value="SVA43960.1"/>
    <property type="molecule type" value="Genomic_DNA"/>
</dbReference>
<dbReference type="PANTHER" id="PTHR43694:SF1">
    <property type="entry name" value="RIBONUCLEASE J"/>
    <property type="match status" value="1"/>
</dbReference>
<dbReference type="Pfam" id="PF22505">
    <property type="entry name" value="RNase_J_b_CASP"/>
    <property type="match status" value="1"/>
</dbReference>
<feature type="domain" description="Metallo-beta-lactamase" evidence="8">
    <location>
        <begin position="10"/>
        <end position="213"/>
    </location>
</feature>
<dbReference type="SUPFAM" id="SSF56281">
    <property type="entry name" value="Metallo-hydrolase/oxidoreductase"/>
    <property type="match status" value="1"/>
</dbReference>
<evidence type="ECO:0000259" key="8">
    <source>
        <dbReference type="SMART" id="SM00849"/>
    </source>
</evidence>
<dbReference type="Gene3D" id="3.40.50.10710">
    <property type="entry name" value="Metallo-hydrolase/oxidoreductase"/>
    <property type="match status" value="1"/>
</dbReference>
<evidence type="ECO:0000256" key="2">
    <source>
        <dbReference type="ARBA" id="ARBA00022722"/>
    </source>
</evidence>
<proteinExistence type="predicted"/>
<dbReference type="Pfam" id="PF07521">
    <property type="entry name" value="RMMBL"/>
    <property type="match status" value="1"/>
</dbReference>
<evidence type="ECO:0000256" key="4">
    <source>
        <dbReference type="ARBA" id="ARBA00022801"/>
    </source>
</evidence>
<dbReference type="InterPro" id="IPR036866">
    <property type="entry name" value="RibonucZ/Hydroxyglut_hydro"/>
</dbReference>
<evidence type="ECO:0000256" key="6">
    <source>
        <dbReference type="ARBA" id="ARBA00022839"/>
    </source>
</evidence>
<dbReference type="NCBIfam" id="TIGR00649">
    <property type="entry name" value="MG423"/>
    <property type="match status" value="1"/>
</dbReference>
<dbReference type="InterPro" id="IPR011108">
    <property type="entry name" value="RMMBL"/>
</dbReference>
<evidence type="ECO:0000256" key="5">
    <source>
        <dbReference type="ARBA" id="ARBA00022833"/>
    </source>
</evidence>
<dbReference type="InterPro" id="IPR041636">
    <property type="entry name" value="RNase_J_C"/>
</dbReference>
<evidence type="ECO:0000313" key="9">
    <source>
        <dbReference type="EMBL" id="SVA43960.1"/>
    </source>
</evidence>
<sequence>MSLGGIGEIGANCYLYCCDGKWLMIDLGLTFADEKFPGIDLLVPKIDFIDSITDKLEAIIISHGHEDHAGAVAFFADKIKCPVYATGFARSLIENRLKEFNSMDKIQFISIDPIKNIHLKNFDLEFIATTHSIPEPYSIIINTKYGKLLHTADWKIDENPTLGSNFDTKSFKKIGSEGLLALIGDSTNADIPGYSQSELEVREELIKLFSRYHQRIVITCFSSNIARMESIAIAAKKNNRKVALVGRSMKKTIEAAINNNIIEDHPNFISEEEASFIPRENLVVICTGSQGEKRSALYRIAYNSHKHIHLENEDLVIFSSRDIPGNEKSVNNLKNLLIRQKVEVITSDDDLVHVSGHGYAEEIKKMYDWTRPYIAIPVHGEAKHLVAHAKLAQASQVPLTKILENGKCIKLAPNDPEIYGFVKTGKMIVEGKNLYDSESNFIKDRRRYSFEGIILISIIIQKDFSIHKDIRISSNGLPEFDIIELTTDFKENFIYEYLRLNEEKKSSDQFVGELIKKSIRLSIKSHLNKKPEVNFHIFRL</sequence>
<dbReference type="GO" id="GO:0003723">
    <property type="term" value="F:RNA binding"/>
    <property type="evidence" value="ECO:0007669"/>
    <property type="project" value="UniProtKB-KW"/>
</dbReference>
<gene>
    <name evidence="9" type="ORF">METZ01_LOCUS96814</name>
</gene>
<dbReference type="PROSITE" id="PS01292">
    <property type="entry name" value="UPF0036"/>
    <property type="match status" value="1"/>
</dbReference>
<dbReference type="InterPro" id="IPR001279">
    <property type="entry name" value="Metallo-B-lactamas"/>
</dbReference>
<dbReference type="GO" id="GO:0046872">
    <property type="term" value="F:metal ion binding"/>
    <property type="evidence" value="ECO:0007669"/>
    <property type="project" value="UniProtKB-KW"/>
</dbReference>
<dbReference type="InterPro" id="IPR001587">
    <property type="entry name" value="RNase_J_CS"/>
</dbReference>
<keyword evidence="3" id="KW-0479">Metal-binding</keyword>
<dbReference type="CDD" id="cd07714">
    <property type="entry name" value="RNaseJ_MBL-fold"/>
    <property type="match status" value="1"/>
</dbReference>
<dbReference type="Pfam" id="PF17770">
    <property type="entry name" value="RNase_J_C"/>
    <property type="match status" value="1"/>
</dbReference>